<protein>
    <submittedName>
        <fullName evidence="1">DUF572-domain-containing protein</fullName>
    </submittedName>
</protein>
<dbReference type="AlphaFoldDB" id="A0A4P9ZI64"/>
<dbReference type="Pfam" id="PF04502">
    <property type="entry name" value="Saf4_Yju2"/>
    <property type="match status" value="1"/>
</dbReference>
<dbReference type="InterPro" id="IPR007590">
    <property type="entry name" value="Saf4/Yju2"/>
</dbReference>
<dbReference type="GO" id="GO:0000398">
    <property type="term" value="P:mRNA splicing, via spliceosome"/>
    <property type="evidence" value="ECO:0007669"/>
    <property type="project" value="InterPro"/>
</dbReference>
<keyword evidence="2" id="KW-1185">Reference proteome</keyword>
<reference evidence="2" key="1">
    <citation type="journal article" date="2018" name="Nat. Microbiol.">
        <title>Leveraging single-cell genomics to expand the fungal tree of life.</title>
        <authorList>
            <person name="Ahrendt S.R."/>
            <person name="Quandt C.A."/>
            <person name="Ciobanu D."/>
            <person name="Clum A."/>
            <person name="Salamov A."/>
            <person name="Andreopoulos B."/>
            <person name="Cheng J.F."/>
            <person name="Woyke T."/>
            <person name="Pelin A."/>
            <person name="Henrissat B."/>
            <person name="Reynolds N.K."/>
            <person name="Benny G.L."/>
            <person name="Smith M.E."/>
            <person name="James T.Y."/>
            <person name="Grigoriev I.V."/>
        </authorList>
    </citation>
    <scope>NUCLEOTIDE SEQUENCE [LARGE SCALE GENOMIC DNA]</scope>
    <source>
        <strain evidence="2">Baker2002</strain>
    </source>
</reference>
<evidence type="ECO:0000313" key="1">
    <source>
        <dbReference type="EMBL" id="RKP32725.1"/>
    </source>
</evidence>
<dbReference type="Proteomes" id="UP000268321">
    <property type="component" value="Unassembled WGS sequence"/>
</dbReference>
<dbReference type="PANTHER" id="PTHR12111">
    <property type="entry name" value="SPLICING FACTOR YJU2"/>
    <property type="match status" value="1"/>
</dbReference>
<dbReference type="PANTHER" id="PTHR12111:SF1">
    <property type="entry name" value="SPLICING FACTOR YJU2"/>
    <property type="match status" value="1"/>
</dbReference>
<sequence length="132" mass="15568">MSERKAINKYYPPDYDPSKLPKAKKNTNLNINRVRLMLPFSMKCVLCNEYIAARRKFNARKEVTPEKYLNVKIIRFHIKCPRCNSELVFRTDPKLSGFEPVSGVVRNYVSKIGTEHIEMETEDQMLERLEKQ</sequence>
<dbReference type="OrthoDB" id="674963at2759"/>
<feature type="non-terminal residue" evidence="1">
    <location>
        <position position="132"/>
    </location>
</feature>
<name>A0A4P9ZI64_9ASCO</name>
<proteinExistence type="predicted"/>
<evidence type="ECO:0000313" key="2">
    <source>
        <dbReference type="Proteomes" id="UP000268321"/>
    </source>
</evidence>
<dbReference type="EMBL" id="ML004429">
    <property type="protein sequence ID" value="RKP32725.1"/>
    <property type="molecule type" value="Genomic_DNA"/>
</dbReference>
<organism evidence="1 2">
    <name type="scientific">Metschnikowia bicuspidata</name>
    <dbReference type="NCBI Taxonomy" id="27322"/>
    <lineage>
        <taxon>Eukaryota</taxon>
        <taxon>Fungi</taxon>
        <taxon>Dikarya</taxon>
        <taxon>Ascomycota</taxon>
        <taxon>Saccharomycotina</taxon>
        <taxon>Pichiomycetes</taxon>
        <taxon>Metschnikowiaceae</taxon>
        <taxon>Metschnikowia</taxon>
    </lineage>
</organism>
<dbReference type="GO" id="GO:0071006">
    <property type="term" value="C:U2-type catalytic step 1 spliceosome"/>
    <property type="evidence" value="ECO:0007669"/>
    <property type="project" value="TreeGrafter"/>
</dbReference>
<accession>A0A4P9ZI64</accession>
<gene>
    <name evidence="1" type="ORF">METBISCDRAFT_11667</name>
</gene>